<sequence>MNTDSNENAKGDVDGDWDVVDSVSDMGITSDEQENETSKLPTYGKRKPITLGHSAKVIPIRNLLTDLNLGPEDMQISPRGNPGEETSKEQQPHPATNASKAVFALEQGIRHIGFQSNPKFLPKSMQIALGNRFTLSQVHRFREDSELAFSHPLPYFFSGSFMFPATLRAVTKGRSLRDIAESMTPSTLRGYKLCAVKGRPWPAMLPSSSPNDEVKGMVVLGMLDSQRKAIHAFENGMFDLRRVNVGIELQDGSKMTHEAGIYVWNQSESLLVPPEQKQWSPSSLMQSHWFLSNITLARAEEEQL</sequence>
<evidence type="ECO:0000313" key="1">
    <source>
        <dbReference type="EMBL" id="OCK86765.1"/>
    </source>
</evidence>
<dbReference type="Proteomes" id="UP000250078">
    <property type="component" value="Unassembled WGS sequence"/>
</dbReference>
<proteinExistence type="predicted"/>
<keyword evidence="2" id="KW-1185">Reference proteome</keyword>
<organism evidence="1 2">
    <name type="scientific">Cenococcum geophilum 1.58</name>
    <dbReference type="NCBI Taxonomy" id="794803"/>
    <lineage>
        <taxon>Eukaryota</taxon>
        <taxon>Fungi</taxon>
        <taxon>Dikarya</taxon>
        <taxon>Ascomycota</taxon>
        <taxon>Pezizomycotina</taxon>
        <taxon>Dothideomycetes</taxon>
        <taxon>Pleosporomycetidae</taxon>
        <taxon>Gloniales</taxon>
        <taxon>Gloniaceae</taxon>
        <taxon>Cenococcum</taxon>
    </lineage>
</organism>
<protein>
    <submittedName>
        <fullName evidence="1">Uncharacterized protein</fullName>
    </submittedName>
</protein>
<reference evidence="1 2" key="1">
    <citation type="journal article" date="2016" name="Nat. Commun.">
        <title>Ectomycorrhizal ecology is imprinted in the genome of the dominant symbiotic fungus Cenococcum geophilum.</title>
        <authorList>
            <consortium name="DOE Joint Genome Institute"/>
            <person name="Peter M."/>
            <person name="Kohler A."/>
            <person name="Ohm R.A."/>
            <person name="Kuo A."/>
            <person name="Krutzmann J."/>
            <person name="Morin E."/>
            <person name="Arend M."/>
            <person name="Barry K.W."/>
            <person name="Binder M."/>
            <person name="Choi C."/>
            <person name="Clum A."/>
            <person name="Copeland A."/>
            <person name="Grisel N."/>
            <person name="Haridas S."/>
            <person name="Kipfer T."/>
            <person name="LaButti K."/>
            <person name="Lindquist E."/>
            <person name="Lipzen A."/>
            <person name="Maire R."/>
            <person name="Meier B."/>
            <person name="Mihaltcheva S."/>
            <person name="Molinier V."/>
            <person name="Murat C."/>
            <person name="Poggeler S."/>
            <person name="Quandt C.A."/>
            <person name="Sperisen C."/>
            <person name="Tritt A."/>
            <person name="Tisserant E."/>
            <person name="Crous P.W."/>
            <person name="Henrissat B."/>
            <person name="Nehls U."/>
            <person name="Egli S."/>
            <person name="Spatafora J.W."/>
            <person name="Grigoriev I.V."/>
            <person name="Martin F.M."/>
        </authorList>
    </citation>
    <scope>NUCLEOTIDE SEQUENCE [LARGE SCALE GENOMIC DNA]</scope>
    <source>
        <strain evidence="1 2">1.58</strain>
    </source>
</reference>
<accession>A0ACC8EKG8</accession>
<evidence type="ECO:0000313" key="2">
    <source>
        <dbReference type="Proteomes" id="UP000250078"/>
    </source>
</evidence>
<gene>
    <name evidence="1" type="ORF">K441DRAFT_31136</name>
</gene>
<dbReference type="EMBL" id="KV748285">
    <property type="protein sequence ID" value="OCK86765.1"/>
    <property type="molecule type" value="Genomic_DNA"/>
</dbReference>
<name>A0ACC8EKG8_9PEZI</name>